<evidence type="ECO:0000313" key="3">
    <source>
        <dbReference type="EMBL" id="EKM57504.1"/>
    </source>
</evidence>
<dbReference type="KEGG" id="pco:PHACADRAFT_192652"/>
<dbReference type="InParanoid" id="K5WEL1"/>
<evidence type="ECO:0000256" key="1">
    <source>
        <dbReference type="SAM" id="Phobius"/>
    </source>
</evidence>
<dbReference type="RefSeq" id="XP_007392854.1">
    <property type="nucleotide sequence ID" value="XM_007392792.1"/>
</dbReference>
<dbReference type="Pfam" id="PF20153">
    <property type="entry name" value="DUF6535"/>
    <property type="match status" value="1"/>
</dbReference>
<feature type="transmembrane region" description="Helical" evidence="1">
    <location>
        <begin position="238"/>
        <end position="257"/>
    </location>
</feature>
<protein>
    <recommendedName>
        <fullName evidence="2">DUF6535 domain-containing protein</fullName>
    </recommendedName>
</protein>
<dbReference type="EMBL" id="JH930470">
    <property type="protein sequence ID" value="EKM57504.1"/>
    <property type="molecule type" value="Genomic_DNA"/>
</dbReference>
<feature type="transmembrane region" description="Helical" evidence="1">
    <location>
        <begin position="167"/>
        <end position="196"/>
    </location>
</feature>
<evidence type="ECO:0000313" key="4">
    <source>
        <dbReference type="Proteomes" id="UP000008370"/>
    </source>
</evidence>
<feature type="domain" description="DUF6535" evidence="2">
    <location>
        <begin position="14"/>
        <end position="197"/>
    </location>
</feature>
<gene>
    <name evidence="3" type="ORF">PHACADRAFT_192652</name>
</gene>
<keyword evidence="1" id="KW-0812">Transmembrane</keyword>
<sequence length="742" mass="83202">MSVARDDENNLIGWAAIEDYTQRHDGGKVKDYAEDIDTMLVFAGLFSAVLTAFVVECYPMLQEDTGQTTNQLLGTISSQIATTPPGQSSSGTTPAAPPGASSFVPSTAVRCINSLLFLSLIFSLSAALFGILVKQWLREYMQWNSTLGAPRENVLLRQLRYEALQDWHVAAIISSIPVLIELAMIMFFVGIVVLLWTLDTVVAIVVTAAITFFLGLFSAFTVLPVIFRHCPYKSPTAWACIVLCDALTTAMAYPVHFVTEFTRSVRRGHWRLRTVGVRYPRRLQSWREREEMLEGFEAVHHPLWQASHEVRCGVRRALAAERLGLSKDGALLDAAHQSLAVVSSPISLLKDLTEVSLLFRALSWVHKASQDLRVREYVMQSVETIHAQYPENVDTLGTHSVTDWCILWALQAGAIRHPEGALIATENDDCGAIAVQRQVRDMWVLERLNILGEQRNIVRTRQRIHYGAVNLGVPADDAPLLADLVAADLKSAVANLLSVSESDMERPTFPVFGRIALERLFCVLACMSTSRVFSIRDGHLHGIRELLCRKESAQLVDTALPGLRSSALMVACCFAKVTSDDRQLSVILGNRPMSALDYARLIQDYYKGDIHDHNPEDLDIFVLLAYEWLLHVDLRIDPSEVLQHTFPILQKMAHAAEYALRWKIPNCGCYFHLPWLVRLWHSRYRHFLYADISARNFQMYLRLFRALEALQADGLITGPDQELVPKLLAAVDDDQTQSALVL</sequence>
<proteinExistence type="predicted"/>
<organism evidence="3 4">
    <name type="scientific">Phanerochaete carnosa (strain HHB-10118-sp)</name>
    <name type="common">White-rot fungus</name>
    <name type="synonym">Peniophora carnosa</name>
    <dbReference type="NCBI Taxonomy" id="650164"/>
    <lineage>
        <taxon>Eukaryota</taxon>
        <taxon>Fungi</taxon>
        <taxon>Dikarya</taxon>
        <taxon>Basidiomycota</taxon>
        <taxon>Agaricomycotina</taxon>
        <taxon>Agaricomycetes</taxon>
        <taxon>Polyporales</taxon>
        <taxon>Phanerochaetaceae</taxon>
        <taxon>Phanerochaete</taxon>
    </lineage>
</organism>
<feature type="transmembrane region" description="Helical" evidence="1">
    <location>
        <begin position="40"/>
        <end position="61"/>
    </location>
</feature>
<dbReference type="InterPro" id="IPR045338">
    <property type="entry name" value="DUF6535"/>
</dbReference>
<keyword evidence="1" id="KW-1133">Transmembrane helix</keyword>
<keyword evidence="4" id="KW-1185">Reference proteome</keyword>
<feature type="transmembrane region" description="Helical" evidence="1">
    <location>
        <begin position="112"/>
        <end position="133"/>
    </location>
</feature>
<feature type="transmembrane region" description="Helical" evidence="1">
    <location>
        <begin position="202"/>
        <end position="226"/>
    </location>
</feature>
<dbReference type="GeneID" id="18910862"/>
<keyword evidence="1" id="KW-0472">Membrane</keyword>
<evidence type="ECO:0000259" key="2">
    <source>
        <dbReference type="Pfam" id="PF20153"/>
    </source>
</evidence>
<dbReference type="AlphaFoldDB" id="K5WEL1"/>
<name>K5WEL1_PHACS</name>
<reference evidence="3 4" key="1">
    <citation type="journal article" date="2012" name="BMC Genomics">
        <title>Comparative genomics of the white-rot fungi, Phanerochaete carnosa and P. chrysosporium, to elucidate the genetic basis of the distinct wood types they colonize.</title>
        <authorList>
            <person name="Suzuki H."/>
            <person name="MacDonald J."/>
            <person name="Syed K."/>
            <person name="Salamov A."/>
            <person name="Hori C."/>
            <person name="Aerts A."/>
            <person name="Henrissat B."/>
            <person name="Wiebenga A."/>
            <person name="vanKuyk P.A."/>
            <person name="Barry K."/>
            <person name="Lindquist E."/>
            <person name="LaButti K."/>
            <person name="Lapidus A."/>
            <person name="Lucas S."/>
            <person name="Coutinho P."/>
            <person name="Gong Y."/>
            <person name="Samejima M."/>
            <person name="Mahadevan R."/>
            <person name="Abou-Zaid M."/>
            <person name="de Vries R.P."/>
            <person name="Igarashi K."/>
            <person name="Yadav J.S."/>
            <person name="Grigoriev I.V."/>
            <person name="Master E.R."/>
        </authorList>
    </citation>
    <scope>NUCLEOTIDE SEQUENCE [LARGE SCALE GENOMIC DNA]</scope>
    <source>
        <strain evidence="3 4">HHB-10118-sp</strain>
    </source>
</reference>
<dbReference type="Proteomes" id="UP000008370">
    <property type="component" value="Unassembled WGS sequence"/>
</dbReference>
<dbReference type="HOGENOM" id="CLU_374321_0_0_1"/>
<accession>K5WEL1</accession>
<dbReference type="OrthoDB" id="10426152at2759"/>